<dbReference type="PANTHER" id="PTHR43133:SF63">
    <property type="entry name" value="RNA POLYMERASE SIGMA FACTOR FECI-RELATED"/>
    <property type="match status" value="1"/>
</dbReference>
<feature type="domain" description="RNA polymerase sigma factor 70 region 4 type 2" evidence="6">
    <location>
        <begin position="111"/>
        <end position="163"/>
    </location>
</feature>
<name>A0ABY0IQN3_9RHOO</name>
<comment type="caution">
    <text evidence="7">The sequence shown here is derived from an EMBL/GenBank/DDBJ whole genome shotgun (WGS) entry which is preliminary data.</text>
</comment>
<protein>
    <submittedName>
        <fullName evidence="7">RNA polymerase sigma-70 factor (ECF subfamily)</fullName>
    </submittedName>
</protein>
<proteinExistence type="inferred from homology"/>
<dbReference type="InterPro" id="IPR036388">
    <property type="entry name" value="WH-like_DNA-bd_sf"/>
</dbReference>
<organism evidence="7 8">
    <name type="scientific">Azospira oryzae</name>
    <dbReference type="NCBI Taxonomy" id="146939"/>
    <lineage>
        <taxon>Bacteria</taxon>
        <taxon>Pseudomonadati</taxon>
        <taxon>Pseudomonadota</taxon>
        <taxon>Betaproteobacteria</taxon>
        <taxon>Rhodocyclales</taxon>
        <taxon>Rhodocyclaceae</taxon>
        <taxon>Azospira</taxon>
    </lineage>
</organism>
<keyword evidence="8" id="KW-1185">Reference proteome</keyword>
<reference evidence="7 8" key="1">
    <citation type="submission" date="2019-02" db="EMBL/GenBank/DDBJ databases">
        <title>Genomic Encyclopedia of Type Strains, Phase IV (KMG-IV): sequencing the most valuable type-strain genomes for metagenomic binning, comparative biology and taxonomic classification.</title>
        <authorList>
            <person name="Goeker M."/>
        </authorList>
    </citation>
    <scope>NUCLEOTIDE SEQUENCE [LARGE SCALE GENOMIC DNA]</scope>
    <source>
        <strain evidence="7 8">DSM 21223</strain>
    </source>
</reference>
<evidence type="ECO:0000256" key="3">
    <source>
        <dbReference type="ARBA" id="ARBA00023082"/>
    </source>
</evidence>
<keyword evidence="4" id="KW-0804">Transcription</keyword>
<keyword evidence="2" id="KW-0805">Transcription regulation</keyword>
<dbReference type="Pfam" id="PF04542">
    <property type="entry name" value="Sigma70_r2"/>
    <property type="match status" value="1"/>
</dbReference>
<dbReference type="InterPro" id="IPR007627">
    <property type="entry name" value="RNA_pol_sigma70_r2"/>
</dbReference>
<dbReference type="InterPro" id="IPR013324">
    <property type="entry name" value="RNA_pol_sigma_r3/r4-like"/>
</dbReference>
<comment type="similarity">
    <text evidence="1">Belongs to the sigma-70 factor family. ECF subfamily.</text>
</comment>
<dbReference type="SUPFAM" id="SSF88659">
    <property type="entry name" value="Sigma3 and sigma4 domains of RNA polymerase sigma factors"/>
    <property type="match status" value="1"/>
</dbReference>
<dbReference type="Proteomes" id="UP000292136">
    <property type="component" value="Unassembled WGS sequence"/>
</dbReference>
<evidence type="ECO:0000259" key="6">
    <source>
        <dbReference type="Pfam" id="PF08281"/>
    </source>
</evidence>
<dbReference type="InterPro" id="IPR014284">
    <property type="entry name" value="RNA_pol_sigma-70_dom"/>
</dbReference>
<evidence type="ECO:0000256" key="1">
    <source>
        <dbReference type="ARBA" id="ARBA00010641"/>
    </source>
</evidence>
<dbReference type="Gene3D" id="1.10.1740.10">
    <property type="match status" value="1"/>
</dbReference>
<dbReference type="PANTHER" id="PTHR43133">
    <property type="entry name" value="RNA POLYMERASE ECF-TYPE SIGMA FACTO"/>
    <property type="match status" value="1"/>
</dbReference>
<dbReference type="RefSeq" id="WP_130458297.1">
    <property type="nucleotide sequence ID" value="NZ_SHKM01000001.1"/>
</dbReference>
<dbReference type="SUPFAM" id="SSF88946">
    <property type="entry name" value="Sigma2 domain of RNA polymerase sigma factors"/>
    <property type="match status" value="1"/>
</dbReference>
<dbReference type="EMBL" id="SHKM01000001">
    <property type="protein sequence ID" value="RZT89569.1"/>
    <property type="molecule type" value="Genomic_DNA"/>
</dbReference>
<dbReference type="Pfam" id="PF08281">
    <property type="entry name" value="Sigma70_r4_2"/>
    <property type="match status" value="1"/>
</dbReference>
<dbReference type="Gene3D" id="1.10.10.10">
    <property type="entry name" value="Winged helix-like DNA-binding domain superfamily/Winged helix DNA-binding domain"/>
    <property type="match status" value="1"/>
</dbReference>
<accession>A0ABY0IQN3</accession>
<evidence type="ECO:0000256" key="4">
    <source>
        <dbReference type="ARBA" id="ARBA00023163"/>
    </source>
</evidence>
<evidence type="ECO:0000313" key="7">
    <source>
        <dbReference type="EMBL" id="RZT89569.1"/>
    </source>
</evidence>
<dbReference type="InterPro" id="IPR013325">
    <property type="entry name" value="RNA_pol_sigma_r2"/>
</dbReference>
<dbReference type="NCBIfam" id="TIGR02937">
    <property type="entry name" value="sigma70-ECF"/>
    <property type="match status" value="1"/>
</dbReference>
<evidence type="ECO:0000256" key="2">
    <source>
        <dbReference type="ARBA" id="ARBA00023015"/>
    </source>
</evidence>
<evidence type="ECO:0000313" key="8">
    <source>
        <dbReference type="Proteomes" id="UP000292136"/>
    </source>
</evidence>
<keyword evidence="3" id="KW-0731">Sigma factor</keyword>
<sequence length="171" mass="19560">MHVASSTESLDHLYRSHHGWLFGWLRKKTGCRDHAADLAQDTFLKLLALPEMPALREPRAYLLVTANRLLINLHQRSRVERETLQALVLLLEPDSEPSPEHIVAMRQLLRQVLLMLSEELEEKPRRAFLLARLEGLSYADIAAELQVSESSVKQYLAKALAHCHGRLYGHL</sequence>
<feature type="domain" description="RNA polymerase sigma-70 region 2" evidence="5">
    <location>
        <begin position="13"/>
        <end position="77"/>
    </location>
</feature>
<evidence type="ECO:0000259" key="5">
    <source>
        <dbReference type="Pfam" id="PF04542"/>
    </source>
</evidence>
<gene>
    <name evidence="7" type="ORF">EV678_0359</name>
</gene>
<dbReference type="InterPro" id="IPR013249">
    <property type="entry name" value="RNA_pol_sigma70_r4_t2"/>
</dbReference>
<dbReference type="InterPro" id="IPR039425">
    <property type="entry name" value="RNA_pol_sigma-70-like"/>
</dbReference>